<dbReference type="PROSITE" id="PS50076">
    <property type="entry name" value="DNAJ_2"/>
    <property type="match status" value="1"/>
</dbReference>
<dbReference type="AlphaFoldDB" id="A0A927K6S3"/>
<dbReference type="CDD" id="cd06257">
    <property type="entry name" value="DnaJ"/>
    <property type="match status" value="1"/>
</dbReference>
<protein>
    <submittedName>
        <fullName evidence="4">J domain-containing protein</fullName>
    </submittedName>
</protein>
<feature type="region of interest" description="Disordered" evidence="2">
    <location>
        <begin position="59"/>
        <end position="91"/>
    </location>
</feature>
<evidence type="ECO:0000313" key="5">
    <source>
        <dbReference type="Proteomes" id="UP000616839"/>
    </source>
</evidence>
<dbReference type="SUPFAM" id="SSF46565">
    <property type="entry name" value="Chaperone J-domain"/>
    <property type="match status" value="1"/>
</dbReference>
<sequence length="127" mass="13574">MESRLEEALRVLGVPADSDRERVINAYRRLARVTHPDVSTDPDAAERFAALDAAYRLVSASSARSPGSEPTSTASRPSLVRVAPASHPSPVRVDPAFFPARSWARPPIVAGPVLVRPARGEPGRGEA</sequence>
<feature type="compositionally biased region" description="Polar residues" evidence="2">
    <location>
        <begin position="59"/>
        <end position="76"/>
    </location>
</feature>
<dbReference type="GO" id="GO:0051082">
    <property type="term" value="F:unfolded protein binding"/>
    <property type="evidence" value="ECO:0007669"/>
    <property type="project" value="TreeGrafter"/>
</dbReference>
<dbReference type="InterPro" id="IPR036869">
    <property type="entry name" value="J_dom_sf"/>
</dbReference>
<dbReference type="RefSeq" id="WP_192143534.1">
    <property type="nucleotide sequence ID" value="NZ_JACYXZ010000003.1"/>
</dbReference>
<evidence type="ECO:0000256" key="2">
    <source>
        <dbReference type="SAM" id="MobiDB-lite"/>
    </source>
</evidence>
<dbReference type="PANTHER" id="PTHR43096:SF52">
    <property type="entry name" value="DNAJ HOMOLOG 1, MITOCHONDRIAL-RELATED"/>
    <property type="match status" value="1"/>
</dbReference>
<dbReference type="GO" id="GO:0042026">
    <property type="term" value="P:protein refolding"/>
    <property type="evidence" value="ECO:0007669"/>
    <property type="project" value="TreeGrafter"/>
</dbReference>
<dbReference type="InterPro" id="IPR001623">
    <property type="entry name" value="DnaJ_domain"/>
</dbReference>
<dbReference type="PRINTS" id="PR00625">
    <property type="entry name" value="JDOMAIN"/>
</dbReference>
<keyword evidence="5" id="KW-1185">Reference proteome</keyword>
<comment type="caution">
    <text evidence="4">The sequence shown here is derived from an EMBL/GenBank/DDBJ whole genome shotgun (WGS) entry which is preliminary data.</text>
</comment>
<evidence type="ECO:0000313" key="4">
    <source>
        <dbReference type="EMBL" id="MBD8870200.1"/>
    </source>
</evidence>
<dbReference type="Pfam" id="PF00226">
    <property type="entry name" value="DnaJ"/>
    <property type="match status" value="1"/>
</dbReference>
<evidence type="ECO:0000256" key="1">
    <source>
        <dbReference type="ARBA" id="ARBA00023186"/>
    </source>
</evidence>
<dbReference type="EMBL" id="JACYXZ010000003">
    <property type="protein sequence ID" value="MBD8870200.1"/>
    <property type="molecule type" value="Genomic_DNA"/>
</dbReference>
<dbReference type="Proteomes" id="UP000616839">
    <property type="component" value="Unassembled WGS sequence"/>
</dbReference>
<feature type="domain" description="J" evidence="3">
    <location>
        <begin position="7"/>
        <end position="63"/>
    </location>
</feature>
<proteinExistence type="predicted"/>
<dbReference type="Gene3D" id="1.10.287.110">
    <property type="entry name" value="DnaJ domain"/>
    <property type="match status" value="1"/>
</dbReference>
<dbReference type="SMART" id="SM00271">
    <property type="entry name" value="DnaJ"/>
    <property type="match status" value="1"/>
</dbReference>
<dbReference type="GO" id="GO:0005737">
    <property type="term" value="C:cytoplasm"/>
    <property type="evidence" value="ECO:0007669"/>
    <property type="project" value="TreeGrafter"/>
</dbReference>
<reference evidence="4" key="1">
    <citation type="submission" date="2020-09" db="EMBL/GenBank/DDBJ databases">
        <title>Nocardioides sp. strain MJB4 16S ribosomal RNA gene Genome sequencing and assembly.</title>
        <authorList>
            <person name="Kim I."/>
        </authorList>
    </citation>
    <scope>NUCLEOTIDE SEQUENCE</scope>
    <source>
        <strain evidence="4">MJB4</strain>
    </source>
</reference>
<gene>
    <name evidence="4" type="ORF">IE331_11250</name>
</gene>
<name>A0A927K6S3_9ACTN</name>
<organism evidence="4 5">
    <name type="scientific">Nocardioides donggukensis</name>
    <dbReference type="NCBI Taxonomy" id="2774019"/>
    <lineage>
        <taxon>Bacteria</taxon>
        <taxon>Bacillati</taxon>
        <taxon>Actinomycetota</taxon>
        <taxon>Actinomycetes</taxon>
        <taxon>Propionibacteriales</taxon>
        <taxon>Nocardioidaceae</taxon>
        <taxon>Nocardioides</taxon>
    </lineage>
</organism>
<accession>A0A927K6S3</accession>
<dbReference type="PANTHER" id="PTHR43096">
    <property type="entry name" value="DNAJ HOMOLOG 1, MITOCHONDRIAL-RELATED"/>
    <property type="match status" value="1"/>
</dbReference>
<keyword evidence="1" id="KW-0143">Chaperone</keyword>
<evidence type="ECO:0000259" key="3">
    <source>
        <dbReference type="PROSITE" id="PS50076"/>
    </source>
</evidence>